<dbReference type="GO" id="GO:0008483">
    <property type="term" value="F:transaminase activity"/>
    <property type="evidence" value="ECO:0007669"/>
    <property type="project" value="UniProtKB-KW"/>
</dbReference>
<dbReference type="PANTHER" id="PTHR46033:SF8">
    <property type="entry name" value="PROTEIN MAINTENANCE OF MERISTEMS-LIKE"/>
    <property type="match status" value="1"/>
</dbReference>
<dbReference type="AlphaFoldDB" id="A0A7J6WX85"/>
<keyword evidence="3" id="KW-1185">Reference proteome</keyword>
<dbReference type="Pfam" id="PF10536">
    <property type="entry name" value="PMD"/>
    <property type="match status" value="1"/>
</dbReference>
<evidence type="ECO:0000313" key="3">
    <source>
        <dbReference type="Proteomes" id="UP000554482"/>
    </source>
</evidence>
<dbReference type="PANTHER" id="PTHR46033">
    <property type="entry name" value="PROTEIN MAIN-LIKE 2"/>
    <property type="match status" value="1"/>
</dbReference>
<accession>A0A7J6WX85</accession>
<sequence length="189" mass="20822">MGGSSIAHTDVINLLVSDLGISKADAEAEIHHNNCFAVRLKWLRDLFYKEPTNVNNNKKKKSGEERTNIIGTKVSSPTGADQHRARAYLLFLLGSTMFGDTSGGRTPVYILQCLKNLNEISTYAWGVACLAFLYRQLGQASSWTTKQMAGYLPLLEFLKTNTILLLLRPMLPSPQCSACPETNGVSRAL</sequence>
<feature type="domain" description="Aminotransferase-like plant mobile" evidence="1">
    <location>
        <begin position="34"/>
        <end position="157"/>
    </location>
</feature>
<organism evidence="2 3">
    <name type="scientific">Thalictrum thalictroides</name>
    <name type="common">Rue-anemone</name>
    <name type="synonym">Anemone thalictroides</name>
    <dbReference type="NCBI Taxonomy" id="46969"/>
    <lineage>
        <taxon>Eukaryota</taxon>
        <taxon>Viridiplantae</taxon>
        <taxon>Streptophyta</taxon>
        <taxon>Embryophyta</taxon>
        <taxon>Tracheophyta</taxon>
        <taxon>Spermatophyta</taxon>
        <taxon>Magnoliopsida</taxon>
        <taxon>Ranunculales</taxon>
        <taxon>Ranunculaceae</taxon>
        <taxon>Thalictroideae</taxon>
        <taxon>Thalictrum</taxon>
    </lineage>
</organism>
<keyword evidence="2" id="KW-0032">Aminotransferase</keyword>
<keyword evidence="2" id="KW-0808">Transferase</keyword>
<comment type="caution">
    <text evidence="2">The sequence shown here is derived from an EMBL/GenBank/DDBJ whole genome shotgun (WGS) entry which is preliminary data.</text>
</comment>
<dbReference type="InterPro" id="IPR044824">
    <property type="entry name" value="MAIN-like"/>
</dbReference>
<evidence type="ECO:0000313" key="2">
    <source>
        <dbReference type="EMBL" id="KAF5201507.1"/>
    </source>
</evidence>
<name>A0A7J6WX85_THATH</name>
<gene>
    <name evidence="2" type="ORF">FRX31_008906</name>
</gene>
<dbReference type="InterPro" id="IPR019557">
    <property type="entry name" value="AminoTfrase-like_pln_mobile"/>
</dbReference>
<evidence type="ECO:0000259" key="1">
    <source>
        <dbReference type="Pfam" id="PF10536"/>
    </source>
</evidence>
<reference evidence="2 3" key="1">
    <citation type="submission" date="2020-06" db="EMBL/GenBank/DDBJ databases">
        <title>Transcriptomic and genomic resources for Thalictrum thalictroides and T. hernandezii: Facilitating candidate gene discovery in an emerging model plant lineage.</title>
        <authorList>
            <person name="Arias T."/>
            <person name="Riano-Pachon D.M."/>
            <person name="Di Stilio V.S."/>
        </authorList>
    </citation>
    <scope>NUCLEOTIDE SEQUENCE [LARGE SCALE GENOMIC DNA]</scope>
    <source>
        <strain evidence="3">cv. WT478/WT964</strain>
        <tissue evidence="2">Leaves</tissue>
    </source>
</reference>
<dbReference type="OrthoDB" id="1735956at2759"/>
<dbReference type="GO" id="GO:0010073">
    <property type="term" value="P:meristem maintenance"/>
    <property type="evidence" value="ECO:0007669"/>
    <property type="project" value="InterPro"/>
</dbReference>
<proteinExistence type="predicted"/>
<protein>
    <submittedName>
        <fullName evidence="2">Aminotransferase-like, plant mobile domain family protein</fullName>
    </submittedName>
</protein>
<dbReference type="EMBL" id="JABWDY010009346">
    <property type="protein sequence ID" value="KAF5201507.1"/>
    <property type="molecule type" value="Genomic_DNA"/>
</dbReference>
<dbReference type="Proteomes" id="UP000554482">
    <property type="component" value="Unassembled WGS sequence"/>
</dbReference>